<dbReference type="Pfam" id="PF00507">
    <property type="entry name" value="Oxidored_q4"/>
    <property type="match status" value="1"/>
</dbReference>
<dbReference type="InterPro" id="IPR000440">
    <property type="entry name" value="NADH_UbQ/plastoQ_OxRdtase_su3"/>
</dbReference>
<evidence type="ECO:0000256" key="8">
    <source>
        <dbReference type="RuleBase" id="RU003639"/>
    </source>
</evidence>
<sequence length="120" mass="13806">MLQDFGNIGLLLLVALVFPLLALGTAFFIRPRPRQHGIEKSLPYECGVDTVGETWVQFRASYFLYALVFVAFDIETVFLYLWAIKFQQLGKFAFIEMFIFLSILLVGLGYAWKKGALEWK</sequence>
<dbReference type="PANTHER" id="PTHR11058:SF9">
    <property type="entry name" value="NADH-UBIQUINONE OXIDOREDUCTASE CHAIN 3"/>
    <property type="match status" value="1"/>
</dbReference>
<comment type="subcellular location">
    <subcellularLocation>
        <location evidence="7 8">Cell membrane</location>
        <topology evidence="7 8">Multi-pass membrane protein</topology>
    </subcellularLocation>
    <subcellularLocation>
        <location evidence="1">Membrane</location>
        <topology evidence="1">Multi-pass membrane protein</topology>
    </subcellularLocation>
</comment>
<feature type="transmembrane region" description="Helical" evidence="7">
    <location>
        <begin position="6"/>
        <end position="29"/>
    </location>
</feature>
<name>A0ABS8HQE5_9FIRM</name>
<dbReference type="EMBL" id="JAJHJB010000001">
    <property type="protein sequence ID" value="MCC5464004.1"/>
    <property type="molecule type" value="Genomic_DNA"/>
</dbReference>
<evidence type="ECO:0000256" key="5">
    <source>
        <dbReference type="ARBA" id="ARBA00022989"/>
    </source>
</evidence>
<feature type="transmembrane region" description="Helical" evidence="7">
    <location>
        <begin position="89"/>
        <end position="112"/>
    </location>
</feature>
<comment type="caution">
    <text evidence="9">The sequence shown here is derived from an EMBL/GenBank/DDBJ whole genome shotgun (WGS) entry which is preliminary data.</text>
</comment>
<keyword evidence="7 8" id="KW-0520">NAD</keyword>
<comment type="function">
    <text evidence="7">NDH-1 shuttles electrons from NADH, via FMN and iron-sulfur (Fe-S) centers, to quinones in the respiratory chain. The immediate electron acceptor for the enzyme in this species is believed to be a menaquinone. Couples the redox reaction to proton translocation (for every two electrons transferred, four hydrogen ions are translocated across the cytoplasmic membrane), and thus conserves the redox energy in a proton gradient.</text>
</comment>
<evidence type="ECO:0000256" key="7">
    <source>
        <dbReference type="HAMAP-Rule" id="MF_01394"/>
    </source>
</evidence>
<dbReference type="HAMAP" id="MF_01394">
    <property type="entry name" value="NDH1_NuoA"/>
    <property type="match status" value="1"/>
</dbReference>
<dbReference type="Gene3D" id="1.20.58.1610">
    <property type="entry name" value="NADH:ubiquinone/plastoquinone oxidoreductase, chain 3"/>
    <property type="match status" value="1"/>
</dbReference>
<dbReference type="EC" id="7.1.1.-" evidence="7"/>
<evidence type="ECO:0000256" key="3">
    <source>
        <dbReference type="ARBA" id="ARBA00022448"/>
    </source>
</evidence>
<dbReference type="InterPro" id="IPR038430">
    <property type="entry name" value="NDAH_ubi_oxred_su3_sf"/>
</dbReference>
<evidence type="ECO:0000256" key="4">
    <source>
        <dbReference type="ARBA" id="ARBA00022692"/>
    </source>
</evidence>
<dbReference type="PANTHER" id="PTHR11058">
    <property type="entry name" value="NADH-UBIQUINONE OXIDOREDUCTASE CHAIN 3"/>
    <property type="match status" value="1"/>
</dbReference>
<evidence type="ECO:0000256" key="1">
    <source>
        <dbReference type="ARBA" id="ARBA00004141"/>
    </source>
</evidence>
<protein>
    <recommendedName>
        <fullName evidence="7">NADH-quinone oxidoreductase subunit A</fullName>
        <ecNumber evidence="7">7.1.1.-</ecNumber>
    </recommendedName>
    <alternativeName>
        <fullName evidence="7">NADH dehydrogenase I subunit A</fullName>
    </alternativeName>
    <alternativeName>
        <fullName evidence="7">NDH-1 subunit A</fullName>
    </alternativeName>
    <alternativeName>
        <fullName evidence="7">NUO1</fullName>
    </alternativeName>
</protein>
<accession>A0ABS8HQE5</accession>
<organism evidence="9 10">
    <name type="scientific">Pelosinus baikalensis</name>
    <dbReference type="NCBI Taxonomy" id="2892015"/>
    <lineage>
        <taxon>Bacteria</taxon>
        <taxon>Bacillati</taxon>
        <taxon>Bacillota</taxon>
        <taxon>Negativicutes</taxon>
        <taxon>Selenomonadales</taxon>
        <taxon>Sporomusaceae</taxon>
        <taxon>Pelosinus</taxon>
    </lineage>
</organism>
<reference evidence="9" key="1">
    <citation type="submission" date="2021-11" db="EMBL/GenBank/DDBJ databases">
        <title>Description of a new species Pelosinus isolated from the bottom sediments of Lake Baikal.</title>
        <authorList>
            <person name="Zakharyuk A."/>
        </authorList>
    </citation>
    <scope>NUCLEOTIDE SEQUENCE</scope>
    <source>
        <strain evidence="9">Bkl1</strain>
    </source>
</reference>
<evidence type="ECO:0000256" key="2">
    <source>
        <dbReference type="ARBA" id="ARBA00008472"/>
    </source>
</evidence>
<keyword evidence="4 7" id="KW-0812">Transmembrane</keyword>
<keyword evidence="7 8" id="KW-0874">Quinone</keyword>
<dbReference type="InterPro" id="IPR023043">
    <property type="entry name" value="NAD(P)H_OxRDtase_bac/plastid"/>
</dbReference>
<dbReference type="RefSeq" id="WP_229533528.1">
    <property type="nucleotide sequence ID" value="NZ_JAJHJB010000001.1"/>
</dbReference>
<comment type="catalytic activity">
    <reaction evidence="7 8">
        <text>a quinone + NADH + 5 H(+)(in) = a quinol + NAD(+) + 4 H(+)(out)</text>
        <dbReference type="Rhea" id="RHEA:57888"/>
        <dbReference type="ChEBI" id="CHEBI:15378"/>
        <dbReference type="ChEBI" id="CHEBI:24646"/>
        <dbReference type="ChEBI" id="CHEBI:57540"/>
        <dbReference type="ChEBI" id="CHEBI:57945"/>
        <dbReference type="ChEBI" id="CHEBI:132124"/>
    </reaction>
</comment>
<comment type="subunit">
    <text evidence="7">NDH-1 is composed of 14 different subunits. Subunits NuoA, H, J, K, L, M, N constitute the membrane sector of the complex.</text>
</comment>
<evidence type="ECO:0000313" key="9">
    <source>
        <dbReference type="EMBL" id="MCC5464004.1"/>
    </source>
</evidence>
<keyword evidence="9" id="KW-0560">Oxidoreductase</keyword>
<evidence type="ECO:0000313" key="10">
    <source>
        <dbReference type="Proteomes" id="UP001165492"/>
    </source>
</evidence>
<keyword evidence="10" id="KW-1185">Reference proteome</keyword>
<gene>
    <name evidence="9" type="primary">ndhC</name>
    <name evidence="7" type="synonym">nuoA</name>
    <name evidence="9" type="ORF">LMF89_01350</name>
</gene>
<proteinExistence type="inferred from homology"/>
<keyword evidence="5 7" id="KW-1133">Transmembrane helix</keyword>
<dbReference type="Proteomes" id="UP001165492">
    <property type="component" value="Unassembled WGS sequence"/>
</dbReference>
<evidence type="ECO:0000256" key="6">
    <source>
        <dbReference type="ARBA" id="ARBA00023136"/>
    </source>
</evidence>
<feature type="transmembrane region" description="Helical" evidence="7">
    <location>
        <begin position="62"/>
        <end position="83"/>
    </location>
</feature>
<keyword evidence="7" id="KW-1278">Translocase</keyword>
<keyword evidence="3 7" id="KW-0813">Transport</keyword>
<keyword evidence="7" id="KW-1003">Cell membrane</keyword>
<keyword evidence="6 7" id="KW-0472">Membrane</keyword>
<comment type="similarity">
    <text evidence="2 7 8">Belongs to the complex I subunit 3 family.</text>
</comment>
<dbReference type="GO" id="GO:0016491">
    <property type="term" value="F:oxidoreductase activity"/>
    <property type="evidence" value="ECO:0007669"/>
    <property type="project" value="UniProtKB-KW"/>
</dbReference>